<dbReference type="PANTHER" id="PTHR10851">
    <property type="entry name" value="PYRIDOXINE-5-PHOSPHATE OXIDASE"/>
    <property type="match status" value="1"/>
</dbReference>
<keyword evidence="8" id="KW-1185">Reference proteome</keyword>
<evidence type="ECO:0000259" key="6">
    <source>
        <dbReference type="Pfam" id="PF12766"/>
    </source>
</evidence>
<evidence type="ECO:0000313" key="7">
    <source>
        <dbReference type="EMBL" id="CDO60499.1"/>
    </source>
</evidence>
<dbReference type="RefSeq" id="WP_052534491.1">
    <property type="nucleotide sequence ID" value="NZ_HG966617.1"/>
</dbReference>
<feature type="domain" description="Pyridoxamine 5'-phosphate oxidase Alr4036 family FMN-binding" evidence="6">
    <location>
        <begin position="36"/>
        <end position="123"/>
    </location>
</feature>
<keyword evidence="3" id="KW-0288">FMN</keyword>
<name>X5MGC5_9HYPH</name>
<dbReference type="GO" id="GO:0004733">
    <property type="term" value="F:pyridoxamine phosphate oxidase activity"/>
    <property type="evidence" value="ECO:0007669"/>
    <property type="project" value="UniProtKB-EC"/>
</dbReference>
<evidence type="ECO:0000256" key="5">
    <source>
        <dbReference type="SAM" id="MobiDB-lite"/>
    </source>
</evidence>
<evidence type="ECO:0000256" key="2">
    <source>
        <dbReference type="ARBA" id="ARBA00022630"/>
    </source>
</evidence>
<evidence type="ECO:0000256" key="4">
    <source>
        <dbReference type="ARBA" id="ARBA00023002"/>
    </source>
</evidence>
<accession>X5MGC5</accession>
<dbReference type="PANTHER" id="PTHR10851:SF3">
    <property type="entry name" value="PYRIDOXINE_PYRIDOXAMINE 5'-PHOSPHATE OXIDASE 2"/>
    <property type="match status" value="1"/>
</dbReference>
<dbReference type="Gene3D" id="2.30.110.10">
    <property type="entry name" value="Electron Transport, Fmn-binding Protein, Chain A"/>
    <property type="match status" value="1"/>
</dbReference>
<feature type="compositionally biased region" description="Basic and acidic residues" evidence="5">
    <location>
        <begin position="1"/>
        <end position="17"/>
    </location>
</feature>
<dbReference type="EC" id="1.4.3.5" evidence="7"/>
<dbReference type="STRING" id="1458461.BN1012_Phect2286"/>
<dbReference type="SUPFAM" id="SSF50475">
    <property type="entry name" value="FMN-binding split barrel"/>
    <property type="match status" value="1"/>
</dbReference>
<protein>
    <submittedName>
        <fullName evidence="7">Pyridoxamine 5'-phosphate oxidase</fullName>
        <ecNumber evidence="7">1.4.3.5</ecNumber>
    </submittedName>
</protein>
<dbReference type="GO" id="GO:0010181">
    <property type="term" value="F:FMN binding"/>
    <property type="evidence" value="ECO:0007669"/>
    <property type="project" value="InterPro"/>
</dbReference>
<comment type="cofactor">
    <cofactor evidence="1">
        <name>FMN</name>
        <dbReference type="ChEBI" id="CHEBI:58210"/>
    </cofactor>
</comment>
<dbReference type="Proteomes" id="UP000032160">
    <property type="component" value="Chromosome I"/>
</dbReference>
<dbReference type="InterPro" id="IPR012349">
    <property type="entry name" value="Split_barrel_FMN-bd"/>
</dbReference>
<dbReference type="OrthoDB" id="5120525at2"/>
<dbReference type="HOGENOM" id="CLU_058669_0_0_5"/>
<evidence type="ECO:0000256" key="3">
    <source>
        <dbReference type="ARBA" id="ARBA00022643"/>
    </source>
</evidence>
<organism evidence="7 8">
    <name type="scientific">Candidatus Phaeomarinibacter ectocarpi</name>
    <dbReference type="NCBI Taxonomy" id="1458461"/>
    <lineage>
        <taxon>Bacteria</taxon>
        <taxon>Pseudomonadati</taxon>
        <taxon>Pseudomonadota</taxon>
        <taxon>Alphaproteobacteria</taxon>
        <taxon>Hyphomicrobiales</taxon>
        <taxon>Parvibaculaceae</taxon>
        <taxon>Candidatus Phaeomarinibacter</taxon>
    </lineage>
</organism>
<dbReference type="InterPro" id="IPR000659">
    <property type="entry name" value="Pyridox_Oxase"/>
</dbReference>
<dbReference type="InterPro" id="IPR024624">
    <property type="entry name" value="Pyridox_Oxase_Alr4036_FMN-bd"/>
</dbReference>
<evidence type="ECO:0000256" key="1">
    <source>
        <dbReference type="ARBA" id="ARBA00001917"/>
    </source>
</evidence>
<reference evidence="7 8" key="1">
    <citation type="journal article" date="2014" name="Front. Genet.">
        <title>Genome and metabolic network of "Candidatus Phaeomarinobacter ectocarpi" Ec32, a new candidate genus of Alphaproteobacteria frequently associated with brown algae.</title>
        <authorList>
            <person name="Dittami S.M."/>
            <person name="Barbeyron T."/>
            <person name="Boyen C."/>
            <person name="Cambefort J."/>
            <person name="Collet G."/>
            <person name="Delage L."/>
            <person name="Gobet A."/>
            <person name="Groisillier A."/>
            <person name="Leblanc C."/>
            <person name="Michel G."/>
            <person name="Scornet D."/>
            <person name="Siegel A."/>
            <person name="Tapia J.E."/>
            <person name="Tonon T."/>
        </authorList>
    </citation>
    <scope>NUCLEOTIDE SEQUENCE [LARGE SCALE GENOMIC DNA]</scope>
    <source>
        <strain evidence="7 8">Ec32</strain>
    </source>
</reference>
<proteinExistence type="predicted"/>
<dbReference type="AlphaFoldDB" id="X5MGC5"/>
<keyword evidence="4 7" id="KW-0560">Oxidoreductase</keyword>
<dbReference type="Pfam" id="PF12766">
    <property type="entry name" value="Pyridox_oxase_2"/>
    <property type="match status" value="1"/>
</dbReference>
<sequence length="220" mass="24037">MTDTTISDRQDGSEPDKAAGQPDYYSQLDAAENMAWDMLEKGAASAKQAFHTPVLATVTADGAPQARTIVMREADRDTLMLRGNTDQRAPKAHQIANDSRVQLLFYDASAKVQIRVTAHADLITQGATRTEAWATSMPGSKVCYLAQGAPGTDQDAPTSGLPDYADQGQRVAPDKLEAGMKNFAVIRFSVEAIDWLYLDSNGHRRAQFDYVSNKKSWVIP</sequence>
<dbReference type="KEGG" id="pect:BN1012_Phect2286"/>
<feature type="region of interest" description="Disordered" evidence="5">
    <location>
        <begin position="1"/>
        <end position="22"/>
    </location>
</feature>
<gene>
    <name evidence="7" type="ORF">BN1012_Phect2286</name>
</gene>
<evidence type="ECO:0000313" key="8">
    <source>
        <dbReference type="Proteomes" id="UP000032160"/>
    </source>
</evidence>
<dbReference type="GO" id="GO:0008615">
    <property type="term" value="P:pyridoxine biosynthetic process"/>
    <property type="evidence" value="ECO:0007669"/>
    <property type="project" value="InterPro"/>
</dbReference>
<keyword evidence="2" id="KW-0285">Flavoprotein</keyword>
<dbReference type="EMBL" id="HG966617">
    <property type="protein sequence ID" value="CDO60499.1"/>
    <property type="molecule type" value="Genomic_DNA"/>
</dbReference>